<proteinExistence type="inferred from homology"/>
<dbReference type="GO" id="GO:0007034">
    <property type="term" value="P:vacuolar transport"/>
    <property type="evidence" value="ECO:0007669"/>
    <property type="project" value="InterPro"/>
</dbReference>
<comment type="caution">
    <text evidence="3">The sequence shown here is derived from an EMBL/GenBank/DDBJ whole genome shotgun (WGS) entry which is preliminary data.</text>
</comment>
<dbReference type="InterPro" id="IPR005024">
    <property type="entry name" value="Snf7_fam"/>
</dbReference>
<evidence type="ECO:0000313" key="3">
    <source>
        <dbReference type="EMBL" id="KAI6656966.1"/>
    </source>
</evidence>
<comment type="similarity">
    <text evidence="1">Belongs to the SNF7 family.</text>
</comment>
<keyword evidence="2" id="KW-0175">Coiled coil</keyword>
<evidence type="ECO:0000313" key="4">
    <source>
        <dbReference type="Proteomes" id="UP001165289"/>
    </source>
</evidence>
<organism evidence="3 4">
    <name type="scientific">Oopsacas minuta</name>
    <dbReference type="NCBI Taxonomy" id="111878"/>
    <lineage>
        <taxon>Eukaryota</taxon>
        <taxon>Metazoa</taxon>
        <taxon>Porifera</taxon>
        <taxon>Hexactinellida</taxon>
        <taxon>Hexasterophora</taxon>
        <taxon>Lyssacinosida</taxon>
        <taxon>Leucopsacidae</taxon>
        <taxon>Oopsacas</taxon>
    </lineage>
</organism>
<evidence type="ECO:0000256" key="1">
    <source>
        <dbReference type="ARBA" id="ARBA00006190"/>
    </source>
</evidence>
<reference evidence="3 4" key="1">
    <citation type="journal article" date="2023" name="BMC Biol.">
        <title>The compact genome of the sponge Oopsacas minuta (Hexactinellida) is lacking key metazoan core genes.</title>
        <authorList>
            <person name="Santini S."/>
            <person name="Schenkelaars Q."/>
            <person name="Jourda C."/>
            <person name="Duchesne M."/>
            <person name="Belahbib H."/>
            <person name="Rocher C."/>
            <person name="Selva M."/>
            <person name="Riesgo A."/>
            <person name="Vervoort M."/>
            <person name="Leys S.P."/>
            <person name="Kodjabachian L."/>
            <person name="Le Bivic A."/>
            <person name="Borchiellini C."/>
            <person name="Claverie J.M."/>
            <person name="Renard E."/>
        </authorList>
    </citation>
    <scope>NUCLEOTIDE SEQUENCE [LARGE SCALE GENOMIC DNA]</scope>
    <source>
        <strain evidence="3">SPO-2</strain>
    </source>
</reference>
<dbReference type="Pfam" id="PF03357">
    <property type="entry name" value="Snf7"/>
    <property type="match status" value="1"/>
</dbReference>
<evidence type="ECO:0008006" key="5">
    <source>
        <dbReference type="Google" id="ProtNLM"/>
    </source>
</evidence>
<dbReference type="EMBL" id="JAKMXF010000133">
    <property type="protein sequence ID" value="KAI6656966.1"/>
    <property type="molecule type" value="Genomic_DNA"/>
</dbReference>
<accession>A0AAV7K9I8</accession>
<feature type="coiled-coil region" evidence="2">
    <location>
        <begin position="6"/>
        <end position="33"/>
    </location>
</feature>
<evidence type="ECO:0000256" key="2">
    <source>
        <dbReference type="SAM" id="Coils"/>
    </source>
</evidence>
<dbReference type="Proteomes" id="UP001165289">
    <property type="component" value="Unassembled WGS sequence"/>
</dbReference>
<dbReference type="Gene3D" id="6.10.140.1230">
    <property type="match status" value="1"/>
</dbReference>
<dbReference type="PANTHER" id="PTHR10476">
    <property type="entry name" value="CHARGED MULTIVESICULAR BODY PROTEIN"/>
    <property type="match status" value="1"/>
</dbReference>
<name>A0AAV7K9I8_9METZ</name>
<protein>
    <recommendedName>
        <fullName evidence="5">Charged multivesicular body protein 1b</fullName>
    </recommendedName>
</protein>
<gene>
    <name evidence="3" type="ORF">LOD99_16267</name>
</gene>
<dbReference type="AlphaFoldDB" id="A0AAV7K9I8"/>
<sequence>MFKSNAQKMQDNLFNLRLAAKQLERNAVKCEKDEKGEKTKLKKAIQKSNLEGARIHAENAIRQKNQALNYRRMSSRVDAVSQRVQTAVTMQQVTKSMGGVVSAMESAMKSMNLEKVTKLMDDFERQFEHLDVQTQVMDEAMQGTTVLNVPETQVDNLMQEVADEAGLELNMELSSQQVGLPSTATQEQDGLSARLAQLREQQNN</sequence>
<keyword evidence="4" id="KW-1185">Reference proteome</keyword>